<evidence type="ECO:0000256" key="6">
    <source>
        <dbReference type="ARBA" id="ARBA00022714"/>
    </source>
</evidence>
<keyword evidence="7" id="KW-0479">Metal-binding</keyword>
<dbReference type="GO" id="GO:0005743">
    <property type="term" value="C:mitochondrial inner membrane"/>
    <property type="evidence" value="ECO:0007669"/>
    <property type="project" value="UniProtKB-SubCell"/>
</dbReference>
<evidence type="ECO:0000259" key="18">
    <source>
        <dbReference type="PROSITE" id="PS51296"/>
    </source>
</evidence>
<evidence type="ECO:0000256" key="12">
    <source>
        <dbReference type="ARBA" id="ARBA00023004"/>
    </source>
</evidence>
<dbReference type="OrthoDB" id="1637982at2759"/>
<gene>
    <name evidence="19" type="primary">FES1_1</name>
    <name evidence="19" type="ORF">IMSHALPRED_001418</name>
</gene>
<comment type="caution">
    <text evidence="19">The sequence shown here is derived from an EMBL/GenBank/DDBJ whole genome shotgun (WGS) entry which is preliminary data.</text>
</comment>
<evidence type="ECO:0000256" key="14">
    <source>
        <dbReference type="ARBA" id="ARBA00023128"/>
    </source>
</evidence>
<evidence type="ECO:0000256" key="8">
    <source>
        <dbReference type="ARBA" id="ARBA00022792"/>
    </source>
</evidence>
<comment type="similarity">
    <text evidence="2">Belongs to the Rieske iron-sulfur protein family.</text>
</comment>
<keyword evidence="8" id="KW-0472">Membrane</keyword>
<comment type="cofactor">
    <cofactor evidence="17">
        <name>[2Fe-2S] cluster</name>
        <dbReference type="ChEBI" id="CHEBI:190135"/>
    </cofactor>
</comment>
<keyword evidence="4" id="KW-0813">Transport</keyword>
<dbReference type="AlphaFoldDB" id="A0A8H3F3K1"/>
<evidence type="ECO:0000256" key="7">
    <source>
        <dbReference type="ARBA" id="ARBA00022723"/>
    </source>
</evidence>
<evidence type="ECO:0000256" key="15">
    <source>
        <dbReference type="ARBA" id="ARBA00023157"/>
    </source>
</evidence>
<evidence type="ECO:0000256" key="1">
    <source>
        <dbReference type="ARBA" id="ARBA00004434"/>
    </source>
</evidence>
<keyword evidence="15" id="KW-1015">Disulfide bond</keyword>
<comment type="catalytic activity">
    <reaction evidence="16">
        <text>a quinol + 2 Fe(III)-[cytochrome c](out) = a quinone + 2 Fe(II)-[cytochrome c](out) + 2 H(+)(out)</text>
        <dbReference type="Rhea" id="RHEA:11484"/>
        <dbReference type="Rhea" id="RHEA-COMP:10350"/>
        <dbReference type="Rhea" id="RHEA-COMP:14399"/>
        <dbReference type="ChEBI" id="CHEBI:15378"/>
        <dbReference type="ChEBI" id="CHEBI:24646"/>
        <dbReference type="ChEBI" id="CHEBI:29033"/>
        <dbReference type="ChEBI" id="CHEBI:29034"/>
        <dbReference type="ChEBI" id="CHEBI:132124"/>
        <dbReference type="EC" id="7.1.1.8"/>
    </reaction>
</comment>
<evidence type="ECO:0000313" key="19">
    <source>
        <dbReference type="EMBL" id="CAF9913701.1"/>
    </source>
</evidence>
<dbReference type="InterPro" id="IPR004192">
    <property type="entry name" value="Rieske_TM"/>
</dbReference>
<proteinExistence type="inferred from homology"/>
<organism evidence="19 20">
    <name type="scientific">Imshaugia aleurites</name>
    <dbReference type="NCBI Taxonomy" id="172621"/>
    <lineage>
        <taxon>Eukaryota</taxon>
        <taxon>Fungi</taxon>
        <taxon>Dikarya</taxon>
        <taxon>Ascomycota</taxon>
        <taxon>Pezizomycotina</taxon>
        <taxon>Lecanoromycetes</taxon>
        <taxon>OSLEUM clade</taxon>
        <taxon>Lecanoromycetidae</taxon>
        <taxon>Lecanorales</taxon>
        <taxon>Lecanorineae</taxon>
        <taxon>Parmeliaceae</taxon>
        <taxon>Imshaugia</taxon>
    </lineage>
</organism>
<evidence type="ECO:0000256" key="17">
    <source>
        <dbReference type="ARBA" id="ARBA00034078"/>
    </source>
</evidence>
<evidence type="ECO:0000256" key="10">
    <source>
        <dbReference type="ARBA" id="ARBA00022967"/>
    </source>
</evidence>
<evidence type="ECO:0000256" key="13">
    <source>
        <dbReference type="ARBA" id="ARBA00023014"/>
    </source>
</evidence>
<comment type="subcellular location">
    <subcellularLocation>
        <location evidence="1">Mitochondrion inner membrane</location>
        <topology evidence="1">Single-pass membrane protein</topology>
    </subcellularLocation>
</comment>
<evidence type="ECO:0000256" key="3">
    <source>
        <dbReference type="ARBA" id="ARBA00012951"/>
    </source>
</evidence>
<dbReference type="InterPro" id="IPR037008">
    <property type="entry name" value="bc1_Rieske_TM_sf"/>
</dbReference>
<keyword evidence="10" id="KW-1278">Translocase</keyword>
<dbReference type="InterPro" id="IPR014349">
    <property type="entry name" value="Rieske_Fe-S_prot"/>
</dbReference>
<protein>
    <recommendedName>
        <fullName evidence="3">quinol--cytochrome-c reductase</fullName>
        <ecNumber evidence="3">7.1.1.8</ecNumber>
    </recommendedName>
</protein>
<dbReference type="FunFam" id="1.20.5.270:FF:000002">
    <property type="entry name" value="Cytochrome b-c1 complex subunit Rieske, mitochondrial"/>
    <property type="match status" value="1"/>
</dbReference>
<evidence type="ECO:0000256" key="9">
    <source>
        <dbReference type="ARBA" id="ARBA00022946"/>
    </source>
</evidence>
<keyword evidence="9" id="KW-0809">Transit peptide</keyword>
<keyword evidence="11" id="KW-0249">Electron transport</keyword>
<dbReference type="Pfam" id="PF00355">
    <property type="entry name" value="Rieske"/>
    <property type="match status" value="1"/>
</dbReference>
<evidence type="ECO:0000256" key="2">
    <source>
        <dbReference type="ARBA" id="ARBA00010651"/>
    </source>
</evidence>
<evidence type="ECO:0000256" key="5">
    <source>
        <dbReference type="ARBA" id="ARBA00022660"/>
    </source>
</evidence>
<dbReference type="SUPFAM" id="SSF81502">
    <property type="entry name" value="ISP transmembrane anchor"/>
    <property type="match status" value="1"/>
</dbReference>
<dbReference type="InterPro" id="IPR005805">
    <property type="entry name" value="Rieske_Fe-S_prot_C"/>
</dbReference>
<evidence type="ECO:0000313" key="20">
    <source>
        <dbReference type="Proteomes" id="UP000664534"/>
    </source>
</evidence>
<dbReference type="Gene3D" id="2.102.10.10">
    <property type="entry name" value="Rieske [2Fe-2S] iron-sulphur domain"/>
    <property type="match status" value="2"/>
</dbReference>
<dbReference type="SUPFAM" id="SSF50022">
    <property type="entry name" value="ISP domain"/>
    <property type="match status" value="1"/>
</dbReference>
<dbReference type="InterPro" id="IPR017941">
    <property type="entry name" value="Rieske_2Fe-2S"/>
</dbReference>
<dbReference type="PRINTS" id="PR00162">
    <property type="entry name" value="RIESKE"/>
</dbReference>
<feature type="domain" description="Rieske" evidence="18">
    <location>
        <begin position="185"/>
        <end position="284"/>
    </location>
</feature>
<dbReference type="Pfam" id="PF02921">
    <property type="entry name" value="UCR_TM"/>
    <property type="match status" value="1"/>
</dbReference>
<sequence>MPPLPAARSALLRLCPRQHVPSTITPSILAATQQRRCKADIVERHSGEYEQTPRFESPFKNRDDNPTTKIPSFANYMSKKGETSNKTFQYFMVGGMGLLAAAGAKATVQDFLVNMSASADVLAQAKVEVDLAAIPLGKNVIIKWRGKPVFIRHRTPDEIKAAEDTKWESLRDPQPDSDRVKKPEWLIMLGSHFPLLSPLPPSFPLPSALLTIAEPSKLTPSPFPTTGVCTHLGCVPIGESGDFGGWFCPCHGSHYDISGRARKGPAPLNLAVPEYDFPEDEKVVIG</sequence>
<dbReference type="GO" id="GO:0046872">
    <property type="term" value="F:metal ion binding"/>
    <property type="evidence" value="ECO:0007669"/>
    <property type="project" value="UniProtKB-KW"/>
</dbReference>
<dbReference type="Proteomes" id="UP000664534">
    <property type="component" value="Unassembled WGS sequence"/>
</dbReference>
<dbReference type="PROSITE" id="PS51296">
    <property type="entry name" value="RIESKE"/>
    <property type="match status" value="1"/>
</dbReference>
<keyword evidence="13" id="KW-0411">Iron-sulfur</keyword>
<evidence type="ECO:0000256" key="16">
    <source>
        <dbReference type="ARBA" id="ARBA00029351"/>
    </source>
</evidence>
<keyword evidence="5" id="KW-0679">Respiratory chain</keyword>
<dbReference type="EC" id="7.1.1.8" evidence="3"/>
<keyword evidence="14" id="KW-0496">Mitochondrion</keyword>
<name>A0A8H3F3K1_9LECA</name>
<evidence type="ECO:0000256" key="4">
    <source>
        <dbReference type="ARBA" id="ARBA00022448"/>
    </source>
</evidence>
<keyword evidence="6" id="KW-0001">2Fe-2S</keyword>
<dbReference type="PANTHER" id="PTHR10134">
    <property type="entry name" value="CYTOCHROME B-C1 COMPLEX SUBUNIT RIESKE, MITOCHONDRIAL"/>
    <property type="match status" value="1"/>
</dbReference>
<keyword evidence="20" id="KW-1185">Reference proteome</keyword>
<dbReference type="Gene3D" id="1.20.5.270">
    <property type="entry name" value="Ubiquinol cytochrome reductase, transmembrane domain"/>
    <property type="match status" value="1"/>
</dbReference>
<accession>A0A8H3F3K1</accession>
<keyword evidence="8" id="KW-0999">Mitochondrion inner membrane</keyword>
<dbReference type="GO" id="GO:0051537">
    <property type="term" value="F:2 iron, 2 sulfur cluster binding"/>
    <property type="evidence" value="ECO:0007669"/>
    <property type="project" value="UniProtKB-KW"/>
</dbReference>
<keyword evidence="12" id="KW-0408">Iron</keyword>
<dbReference type="GO" id="GO:0008121">
    <property type="term" value="F:quinol-cytochrome-c reductase activity"/>
    <property type="evidence" value="ECO:0007669"/>
    <property type="project" value="UniProtKB-EC"/>
</dbReference>
<evidence type="ECO:0000256" key="11">
    <source>
        <dbReference type="ARBA" id="ARBA00022982"/>
    </source>
</evidence>
<dbReference type="EMBL" id="CAJPDT010000012">
    <property type="protein sequence ID" value="CAF9913701.1"/>
    <property type="molecule type" value="Genomic_DNA"/>
</dbReference>
<dbReference type="InterPro" id="IPR036922">
    <property type="entry name" value="Rieske_2Fe-2S_sf"/>
</dbReference>
<dbReference type="CDD" id="cd03470">
    <property type="entry name" value="Rieske_cytochrome_bc1"/>
    <property type="match status" value="1"/>
</dbReference>
<reference evidence="19" key="1">
    <citation type="submission" date="2021-03" db="EMBL/GenBank/DDBJ databases">
        <authorList>
            <person name="Tagirdzhanova G."/>
        </authorList>
    </citation>
    <scope>NUCLEOTIDE SEQUENCE</scope>
</reference>